<dbReference type="Pfam" id="PF00096">
    <property type="entry name" value="zf-C2H2"/>
    <property type="match status" value="1"/>
</dbReference>
<proteinExistence type="predicted"/>
<dbReference type="GO" id="GO:0005634">
    <property type="term" value="C:nucleus"/>
    <property type="evidence" value="ECO:0007669"/>
    <property type="project" value="TreeGrafter"/>
</dbReference>
<protein>
    <recommendedName>
        <fullName evidence="7">C2H2-type domain-containing protein</fullName>
    </recommendedName>
</protein>
<feature type="domain" description="C2H2-type" evidence="7">
    <location>
        <begin position="228"/>
        <end position="251"/>
    </location>
</feature>
<dbReference type="GO" id="GO:0000977">
    <property type="term" value="F:RNA polymerase II transcription regulatory region sequence-specific DNA binding"/>
    <property type="evidence" value="ECO:0007669"/>
    <property type="project" value="TreeGrafter"/>
</dbReference>
<evidence type="ECO:0000313" key="8">
    <source>
        <dbReference type="EMBL" id="CAL1288713.1"/>
    </source>
</evidence>
<accession>A0AAV2AXF5</accession>
<evidence type="ECO:0000313" key="9">
    <source>
        <dbReference type="Proteomes" id="UP001497382"/>
    </source>
</evidence>
<name>A0AAV2AXF5_9ARAC</name>
<dbReference type="PROSITE" id="PS50157">
    <property type="entry name" value="ZINC_FINGER_C2H2_2"/>
    <property type="match status" value="4"/>
</dbReference>
<dbReference type="PANTHER" id="PTHR24379">
    <property type="entry name" value="KRAB AND ZINC FINGER DOMAIN-CONTAINING"/>
    <property type="match status" value="1"/>
</dbReference>
<keyword evidence="9" id="KW-1185">Reference proteome</keyword>
<feature type="domain" description="C2H2-type" evidence="7">
    <location>
        <begin position="201"/>
        <end position="225"/>
    </location>
</feature>
<dbReference type="GO" id="GO:0008270">
    <property type="term" value="F:zinc ion binding"/>
    <property type="evidence" value="ECO:0007669"/>
    <property type="project" value="UniProtKB-KW"/>
</dbReference>
<dbReference type="PROSITE" id="PS00028">
    <property type="entry name" value="ZINC_FINGER_C2H2_1"/>
    <property type="match status" value="3"/>
</dbReference>
<evidence type="ECO:0000256" key="1">
    <source>
        <dbReference type="ARBA" id="ARBA00022723"/>
    </source>
</evidence>
<dbReference type="PANTHER" id="PTHR24379:SF127">
    <property type="entry name" value="BLOODY FINGERS-RELATED"/>
    <property type="match status" value="1"/>
</dbReference>
<dbReference type="SUPFAM" id="SSF57667">
    <property type="entry name" value="beta-beta-alpha zinc fingers"/>
    <property type="match status" value="2"/>
</dbReference>
<sequence length="251" mass="29692">MEIKEVPDVNDENIHELREEEKAKYFDESRNSRGKTSHSDFSENVKIMLKTCYIRLNRNFLDSLGTIKVNNLTNQMEIGVPEVSGGNNYKLKKKGKVKYFDKSQNLSGETSQSEFSDDNSSLNDEGTVSRKTIHKLSKTEDPKKLNCSLCDKSFSYHSAYLIHNRSHRSIKFKCSLCSMGWKYRQSFIHHMKRYHPEIEPFLCEYQFCEQSFKTQKLLERHNKMHLKYMCKFCKKLFAMKYNMLKHVLKIH</sequence>
<evidence type="ECO:0000259" key="7">
    <source>
        <dbReference type="PROSITE" id="PS50157"/>
    </source>
</evidence>
<dbReference type="SMART" id="SM00355">
    <property type="entry name" value="ZnF_C2H2"/>
    <property type="match status" value="4"/>
</dbReference>
<keyword evidence="4" id="KW-0862">Zinc</keyword>
<dbReference type="Gene3D" id="3.30.160.60">
    <property type="entry name" value="Classic Zinc Finger"/>
    <property type="match status" value="2"/>
</dbReference>
<dbReference type="GO" id="GO:0000981">
    <property type="term" value="F:DNA-binding transcription factor activity, RNA polymerase II-specific"/>
    <property type="evidence" value="ECO:0007669"/>
    <property type="project" value="TreeGrafter"/>
</dbReference>
<keyword evidence="1" id="KW-0479">Metal-binding</keyword>
<comment type="caution">
    <text evidence="8">The sequence shown here is derived from an EMBL/GenBank/DDBJ whole genome shotgun (WGS) entry which is preliminary data.</text>
</comment>
<dbReference type="EMBL" id="CAXIEN010000236">
    <property type="protein sequence ID" value="CAL1288713.1"/>
    <property type="molecule type" value="Genomic_DNA"/>
</dbReference>
<evidence type="ECO:0000256" key="2">
    <source>
        <dbReference type="ARBA" id="ARBA00022737"/>
    </source>
</evidence>
<dbReference type="InterPro" id="IPR013087">
    <property type="entry name" value="Znf_C2H2_type"/>
</dbReference>
<feature type="domain" description="C2H2-type" evidence="7">
    <location>
        <begin position="172"/>
        <end position="200"/>
    </location>
</feature>
<keyword evidence="3 5" id="KW-0863">Zinc-finger</keyword>
<dbReference type="InterPro" id="IPR036236">
    <property type="entry name" value="Znf_C2H2_sf"/>
</dbReference>
<reference evidence="8 9" key="1">
    <citation type="submission" date="2024-04" db="EMBL/GenBank/DDBJ databases">
        <authorList>
            <person name="Rising A."/>
            <person name="Reimegard J."/>
            <person name="Sonavane S."/>
            <person name="Akerstrom W."/>
            <person name="Nylinder S."/>
            <person name="Hedman E."/>
            <person name="Kallberg Y."/>
        </authorList>
    </citation>
    <scope>NUCLEOTIDE SEQUENCE [LARGE SCALE GENOMIC DNA]</scope>
</reference>
<evidence type="ECO:0000256" key="5">
    <source>
        <dbReference type="PROSITE-ProRule" id="PRU00042"/>
    </source>
</evidence>
<dbReference type="AlphaFoldDB" id="A0AAV2AXF5"/>
<evidence type="ECO:0000256" key="6">
    <source>
        <dbReference type="SAM" id="MobiDB-lite"/>
    </source>
</evidence>
<feature type="domain" description="C2H2-type" evidence="7">
    <location>
        <begin position="145"/>
        <end position="172"/>
    </location>
</feature>
<organism evidence="8 9">
    <name type="scientific">Larinioides sclopetarius</name>
    <dbReference type="NCBI Taxonomy" id="280406"/>
    <lineage>
        <taxon>Eukaryota</taxon>
        <taxon>Metazoa</taxon>
        <taxon>Ecdysozoa</taxon>
        <taxon>Arthropoda</taxon>
        <taxon>Chelicerata</taxon>
        <taxon>Arachnida</taxon>
        <taxon>Araneae</taxon>
        <taxon>Araneomorphae</taxon>
        <taxon>Entelegynae</taxon>
        <taxon>Araneoidea</taxon>
        <taxon>Araneidae</taxon>
        <taxon>Larinioides</taxon>
    </lineage>
</organism>
<feature type="region of interest" description="Disordered" evidence="6">
    <location>
        <begin position="104"/>
        <end position="127"/>
    </location>
</feature>
<gene>
    <name evidence="8" type="ORF">LARSCL_LOCUS15502</name>
</gene>
<keyword evidence="2" id="KW-0677">Repeat</keyword>
<evidence type="ECO:0000256" key="4">
    <source>
        <dbReference type="ARBA" id="ARBA00022833"/>
    </source>
</evidence>
<evidence type="ECO:0000256" key="3">
    <source>
        <dbReference type="ARBA" id="ARBA00022771"/>
    </source>
</evidence>
<dbReference type="Proteomes" id="UP001497382">
    <property type="component" value="Unassembled WGS sequence"/>
</dbReference>